<comment type="caution">
    <text evidence="2">The sequence shown here is derived from an EMBL/GenBank/DDBJ whole genome shotgun (WGS) entry which is preliminary data.</text>
</comment>
<feature type="compositionally biased region" description="Acidic residues" evidence="1">
    <location>
        <begin position="148"/>
        <end position="164"/>
    </location>
</feature>
<name>A0A0W1RBW1_9EURY</name>
<feature type="region of interest" description="Disordered" evidence="1">
    <location>
        <begin position="1"/>
        <end position="32"/>
    </location>
</feature>
<dbReference type="InterPro" id="IPR006311">
    <property type="entry name" value="TAT_signal"/>
</dbReference>
<feature type="region of interest" description="Disordered" evidence="1">
    <location>
        <begin position="125"/>
        <end position="165"/>
    </location>
</feature>
<feature type="compositionally biased region" description="Basic and acidic residues" evidence="1">
    <location>
        <begin position="8"/>
        <end position="25"/>
    </location>
</feature>
<accession>A0A0W1RBW1</accession>
<dbReference type="InterPro" id="IPR011050">
    <property type="entry name" value="Pectin_lyase_fold/virulence"/>
</dbReference>
<feature type="region of interest" description="Disordered" evidence="1">
    <location>
        <begin position="392"/>
        <end position="429"/>
    </location>
</feature>
<gene>
    <name evidence="2" type="ORF">AUR64_06860</name>
</gene>
<dbReference type="PROSITE" id="PS51318">
    <property type="entry name" value="TAT"/>
    <property type="match status" value="1"/>
</dbReference>
<evidence type="ECO:0008006" key="4">
    <source>
        <dbReference type="Google" id="ProtNLM"/>
    </source>
</evidence>
<sequence>MQNSDIYTESRNDDDRTQTAEETRSTGRRPFLRGVGATIAAAGGLGTAGAAAADPSTSLKAVGDGFYSFRTSGEIVDGGRANTDKEDVIDGQSANGEVANNGTDSYYFAGELTALDADDGVTVTVDGDEVDPSEFDSTDAGEGRGDTPDEEEQAEEADDEEEVGGNEYETIVVDAGETHDERVWGGETLENVLYDITADGAALNIDASGTDWAIRNIGIRGEYEDPSMDNLFTFEVTDDDATGLVENVYAAEGSYETDFAFVRKAHEGELTIRNVYLEGWQEGIYGSAPGIADGGGDGPVYIENCYAKNNGVANYRLGSDGSYVRDSVAHVDERTSYSGYSRGVWVRNGGDVEASGMDILLEYSDAGWGVAENDNIETGGVIDLFDSHVDSPGGRGRIDGTVETSDVGDDPDVSVPDAVPESAEDAASR</sequence>
<dbReference type="SUPFAM" id="SSF51126">
    <property type="entry name" value="Pectin lyase-like"/>
    <property type="match status" value="1"/>
</dbReference>
<dbReference type="EMBL" id="LOPU01000016">
    <property type="protein sequence ID" value="KTG10896.1"/>
    <property type="molecule type" value="Genomic_DNA"/>
</dbReference>
<evidence type="ECO:0000313" key="2">
    <source>
        <dbReference type="EMBL" id="KTG10896.1"/>
    </source>
</evidence>
<dbReference type="OrthoDB" id="247704at2157"/>
<evidence type="ECO:0000256" key="1">
    <source>
        <dbReference type="SAM" id="MobiDB-lite"/>
    </source>
</evidence>
<dbReference type="Proteomes" id="UP000054387">
    <property type="component" value="Unassembled WGS sequence"/>
</dbReference>
<dbReference type="AlphaFoldDB" id="A0A0W1RBW1"/>
<dbReference type="RefSeq" id="WP_058580694.1">
    <property type="nucleotide sequence ID" value="NZ_LOPU01000016.1"/>
</dbReference>
<feature type="compositionally biased region" description="Acidic residues" evidence="1">
    <location>
        <begin position="126"/>
        <end position="139"/>
    </location>
</feature>
<proteinExistence type="predicted"/>
<keyword evidence="3" id="KW-1185">Reference proteome</keyword>
<reference evidence="2 3" key="1">
    <citation type="submission" date="2015-12" db="EMBL/GenBank/DDBJ databases">
        <title>Haloprofundus marisrubri gen. nov., sp. nov., an extremely halophilic archaeon isolated from the Discovery deep brine-seawater interface in the Red Sea.</title>
        <authorList>
            <person name="Zhang G."/>
            <person name="Stingl U."/>
            <person name="Rashid M."/>
        </authorList>
    </citation>
    <scope>NUCLEOTIDE SEQUENCE [LARGE SCALE GENOMIC DNA]</scope>
    <source>
        <strain evidence="2 3">SB9</strain>
    </source>
</reference>
<protein>
    <recommendedName>
        <fullName evidence="4">Right handed beta helix domain-containing protein</fullName>
    </recommendedName>
</protein>
<evidence type="ECO:0000313" key="3">
    <source>
        <dbReference type="Proteomes" id="UP000054387"/>
    </source>
</evidence>
<organism evidence="2 3">
    <name type="scientific">Haloprofundus marisrubri</name>
    <dbReference type="NCBI Taxonomy" id="1514971"/>
    <lineage>
        <taxon>Archaea</taxon>
        <taxon>Methanobacteriati</taxon>
        <taxon>Methanobacteriota</taxon>
        <taxon>Stenosarchaea group</taxon>
        <taxon>Halobacteria</taxon>
        <taxon>Halobacteriales</taxon>
        <taxon>Haloferacaceae</taxon>
        <taxon>Haloprofundus</taxon>
    </lineage>
</organism>